<sequence>MPIKKQYSELPHLKSIRILDLPPCLYLQMRLSHPSPFFCRLCYSIGMMNRSDV</sequence>
<dbReference type="EMBL" id="LACI01001088">
    <property type="protein sequence ID" value="KJU85291.1"/>
    <property type="molecule type" value="Genomic_DNA"/>
</dbReference>
<keyword evidence="2" id="KW-1185">Reference proteome</keyword>
<dbReference type="Proteomes" id="UP000033423">
    <property type="component" value="Unassembled WGS sequence"/>
</dbReference>
<name>A0A0F3GTW1_9BACT</name>
<gene>
    <name evidence="1" type="ORF">MBAV_002516</name>
</gene>
<evidence type="ECO:0000313" key="2">
    <source>
        <dbReference type="Proteomes" id="UP000033423"/>
    </source>
</evidence>
<evidence type="ECO:0000313" key="1">
    <source>
        <dbReference type="EMBL" id="KJU85291.1"/>
    </source>
</evidence>
<dbReference type="AlphaFoldDB" id="A0A0F3GTW1"/>
<comment type="caution">
    <text evidence="1">The sequence shown here is derived from an EMBL/GenBank/DDBJ whole genome shotgun (WGS) entry which is preliminary data.</text>
</comment>
<organism evidence="1 2">
    <name type="scientific">Candidatus Magnetobacterium bavaricum</name>
    <dbReference type="NCBI Taxonomy" id="29290"/>
    <lineage>
        <taxon>Bacteria</taxon>
        <taxon>Pseudomonadati</taxon>
        <taxon>Nitrospirota</taxon>
        <taxon>Thermodesulfovibrionia</taxon>
        <taxon>Thermodesulfovibrionales</taxon>
        <taxon>Candidatus Magnetobacteriaceae</taxon>
        <taxon>Candidatus Magnetobacterium</taxon>
    </lineage>
</organism>
<proteinExistence type="predicted"/>
<protein>
    <submittedName>
        <fullName evidence="1">Uncharacterized protein</fullName>
    </submittedName>
</protein>
<reference evidence="1 2" key="1">
    <citation type="submission" date="2015-02" db="EMBL/GenBank/DDBJ databases">
        <title>Single-cell genomics of uncultivated deep-branching MTB reveals a conserved set of magnetosome genes.</title>
        <authorList>
            <person name="Kolinko S."/>
            <person name="Richter M."/>
            <person name="Glockner F.O."/>
            <person name="Brachmann A."/>
            <person name="Schuler D."/>
        </authorList>
    </citation>
    <scope>NUCLEOTIDE SEQUENCE [LARGE SCALE GENOMIC DNA]</scope>
    <source>
        <strain evidence="1">TM-1</strain>
    </source>
</reference>
<accession>A0A0F3GTW1</accession>